<organism evidence="7 8">
    <name type="scientific">Chaetoceros tenuissimus</name>
    <dbReference type="NCBI Taxonomy" id="426638"/>
    <lineage>
        <taxon>Eukaryota</taxon>
        <taxon>Sar</taxon>
        <taxon>Stramenopiles</taxon>
        <taxon>Ochrophyta</taxon>
        <taxon>Bacillariophyta</taxon>
        <taxon>Coscinodiscophyceae</taxon>
        <taxon>Chaetocerotophycidae</taxon>
        <taxon>Chaetocerotales</taxon>
        <taxon>Chaetocerotaceae</taxon>
        <taxon>Chaetoceros</taxon>
    </lineage>
</organism>
<feature type="domain" description="HSF-type DNA-binding" evidence="6">
    <location>
        <begin position="20"/>
        <end position="121"/>
    </location>
</feature>
<name>A0AAD3H645_9STRA</name>
<feature type="compositionally biased region" description="Polar residues" evidence="5">
    <location>
        <begin position="208"/>
        <end position="219"/>
    </location>
</feature>
<comment type="similarity">
    <text evidence="4">Belongs to the HSF family.</text>
</comment>
<comment type="subcellular location">
    <subcellularLocation>
        <location evidence="1">Nucleus</location>
    </subcellularLocation>
</comment>
<dbReference type="InterPro" id="IPR036390">
    <property type="entry name" value="WH_DNA-bd_sf"/>
</dbReference>
<dbReference type="InterPro" id="IPR000232">
    <property type="entry name" value="HSF_DNA-bd"/>
</dbReference>
<keyword evidence="3" id="KW-0539">Nucleus</keyword>
<feature type="region of interest" description="Disordered" evidence="5">
    <location>
        <begin position="161"/>
        <end position="182"/>
    </location>
</feature>
<evidence type="ECO:0000256" key="4">
    <source>
        <dbReference type="RuleBase" id="RU004020"/>
    </source>
</evidence>
<dbReference type="AlphaFoldDB" id="A0AAD3H645"/>
<accession>A0AAD3H645</accession>
<dbReference type="FunFam" id="1.10.10.10:FF:000479">
    <property type="entry name" value="Predicted protein"/>
    <property type="match status" value="1"/>
</dbReference>
<dbReference type="GO" id="GO:0043565">
    <property type="term" value="F:sequence-specific DNA binding"/>
    <property type="evidence" value="ECO:0007669"/>
    <property type="project" value="InterPro"/>
</dbReference>
<evidence type="ECO:0000256" key="5">
    <source>
        <dbReference type="SAM" id="MobiDB-lite"/>
    </source>
</evidence>
<feature type="region of interest" description="Disordered" evidence="5">
    <location>
        <begin position="206"/>
        <end position="241"/>
    </location>
</feature>
<reference evidence="7 8" key="1">
    <citation type="journal article" date="2021" name="Sci. Rep.">
        <title>The genome of the diatom Chaetoceros tenuissimus carries an ancient integrated fragment of an extant virus.</title>
        <authorList>
            <person name="Hongo Y."/>
            <person name="Kimura K."/>
            <person name="Takaki Y."/>
            <person name="Yoshida Y."/>
            <person name="Baba S."/>
            <person name="Kobayashi G."/>
            <person name="Nagasaki K."/>
            <person name="Hano T."/>
            <person name="Tomaru Y."/>
        </authorList>
    </citation>
    <scope>NUCLEOTIDE SEQUENCE [LARGE SCALE GENOMIC DNA]</scope>
    <source>
        <strain evidence="7 8">NIES-3715</strain>
    </source>
</reference>
<dbReference type="PANTHER" id="PTHR10015:SF427">
    <property type="entry name" value="HEAT SHOCK FACTOR PROTEIN"/>
    <property type="match status" value="1"/>
</dbReference>
<proteinExistence type="inferred from homology"/>
<dbReference type="EMBL" id="BLLK01000045">
    <property type="protein sequence ID" value="GFH52022.1"/>
    <property type="molecule type" value="Genomic_DNA"/>
</dbReference>
<dbReference type="GO" id="GO:0003700">
    <property type="term" value="F:DNA-binding transcription factor activity"/>
    <property type="evidence" value="ECO:0007669"/>
    <property type="project" value="InterPro"/>
</dbReference>
<dbReference type="SUPFAM" id="SSF46785">
    <property type="entry name" value="Winged helix' DNA-binding domain"/>
    <property type="match status" value="1"/>
</dbReference>
<evidence type="ECO:0000256" key="1">
    <source>
        <dbReference type="ARBA" id="ARBA00004123"/>
    </source>
</evidence>
<feature type="compositionally biased region" description="Low complexity" evidence="5">
    <location>
        <begin position="220"/>
        <end position="236"/>
    </location>
</feature>
<comment type="caution">
    <text evidence="7">The sequence shown here is derived from an EMBL/GenBank/DDBJ whole genome shotgun (WGS) entry which is preliminary data.</text>
</comment>
<gene>
    <name evidence="7" type="ORF">CTEN210_08498</name>
</gene>
<dbReference type="PANTHER" id="PTHR10015">
    <property type="entry name" value="HEAT SHOCK TRANSCRIPTION FACTOR"/>
    <property type="match status" value="1"/>
</dbReference>
<dbReference type="SMART" id="SM00415">
    <property type="entry name" value="HSF"/>
    <property type="match status" value="1"/>
</dbReference>
<protein>
    <recommendedName>
        <fullName evidence="6">HSF-type DNA-binding domain-containing protein</fullName>
    </recommendedName>
</protein>
<evidence type="ECO:0000256" key="3">
    <source>
        <dbReference type="ARBA" id="ARBA00023242"/>
    </source>
</evidence>
<evidence type="ECO:0000256" key="2">
    <source>
        <dbReference type="ARBA" id="ARBA00023125"/>
    </source>
</evidence>
<dbReference type="Gene3D" id="1.10.10.10">
    <property type="entry name" value="Winged helix-like DNA-binding domain superfamily/Winged helix DNA-binding domain"/>
    <property type="match status" value="1"/>
</dbReference>
<dbReference type="InterPro" id="IPR036388">
    <property type="entry name" value="WH-like_DNA-bd_sf"/>
</dbReference>
<dbReference type="Pfam" id="PF00447">
    <property type="entry name" value="HSF_DNA-bind"/>
    <property type="match status" value="1"/>
</dbReference>
<keyword evidence="2" id="KW-0238">DNA-binding</keyword>
<dbReference type="Proteomes" id="UP001054902">
    <property type="component" value="Unassembled WGS sequence"/>
</dbReference>
<keyword evidence="8" id="KW-1185">Reference proteome</keyword>
<evidence type="ECO:0000313" key="8">
    <source>
        <dbReference type="Proteomes" id="UP001054902"/>
    </source>
</evidence>
<sequence>MEQQKRANGVSYPRTGKRGVPQQFPRRLYNMLEAETQLSQSTSESLISWSPSGKAFRIEDVTLFSTLILPKYFRTNKFSSFQRNLNLYGFSKVRRGPDTDMYAHPSFLRGQPDLLSELKKCKSAADRKRQAKSLNHEMTTSAASLTMRNIMHASVSAHNAALPHDTRAVSPSCSSEEETGQRLRNPQLPYYAQQNHQLQYQYAPPHLYNNSGINQPLMPQSSINLQNNSKSLQNSSPTQPSGKLDLLALAINCLSDERK</sequence>
<dbReference type="GO" id="GO:0005634">
    <property type="term" value="C:nucleus"/>
    <property type="evidence" value="ECO:0007669"/>
    <property type="project" value="UniProtKB-SubCell"/>
</dbReference>
<evidence type="ECO:0000259" key="6">
    <source>
        <dbReference type="SMART" id="SM00415"/>
    </source>
</evidence>
<evidence type="ECO:0000313" key="7">
    <source>
        <dbReference type="EMBL" id="GFH52022.1"/>
    </source>
</evidence>
<dbReference type="PRINTS" id="PR00056">
    <property type="entry name" value="HSFDOMAIN"/>
</dbReference>